<accession>A0A183CEH0</accession>
<dbReference type="Proteomes" id="UP000050741">
    <property type="component" value="Unassembled WGS sequence"/>
</dbReference>
<evidence type="ECO:0000313" key="4">
    <source>
        <dbReference type="WBParaSite" id="GPLIN_001127400"/>
    </source>
</evidence>
<proteinExistence type="predicted"/>
<protein>
    <submittedName>
        <fullName evidence="4">Uncharacterized protein</fullName>
    </submittedName>
</protein>
<evidence type="ECO:0000313" key="3">
    <source>
        <dbReference type="Proteomes" id="UP000050741"/>
    </source>
</evidence>
<feature type="chain" id="PRO_5008147503" evidence="2">
    <location>
        <begin position="23"/>
        <end position="169"/>
    </location>
</feature>
<feature type="signal peptide" evidence="2">
    <location>
        <begin position="1"/>
        <end position="22"/>
    </location>
</feature>
<evidence type="ECO:0000256" key="2">
    <source>
        <dbReference type="SAM" id="SignalP"/>
    </source>
</evidence>
<sequence length="169" mass="18809">MRNILFLTVLCLISASILETDATPKRSPNKSKSPNSTSQKEHSQNATSPKNSNITTKTAGTSSPGNAEPVIETFLDTSPKLRVLIMTFRTRITESHYMFHRKLAELLLADTENVENVLLLVSNNGCANESNEEPPEFDGRLLVWTRINHAMLGEDNSVVRAREVPPWCC</sequence>
<name>A0A183CEH0_GLOPA</name>
<evidence type="ECO:0000256" key="1">
    <source>
        <dbReference type="SAM" id="MobiDB-lite"/>
    </source>
</evidence>
<feature type="region of interest" description="Disordered" evidence="1">
    <location>
        <begin position="22"/>
        <end position="70"/>
    </location>
</feature>
<dbReference type="AlphaFoldDB" id="A0A183CEH0"/>
<reference evidence="3" key="1">
    <citation type="submission" date="2014-05" db="EMBL/GenBank/DDBJ databases">
        <title>The genome and life-stage specific transcriptomes of Globodera pallida elucidate key aspects of plant parasitism by a cyst nematode.</title>
        <authorList>
            <person name="Cotton J.A."/>
            <person name="Lilley C.J."/>
            <person name="Jones L.M."/>
            <person name="Kikuchi T."/>
            <person name="Reid A.J."/>
            <person name="Thorpe P."/>
            <person name="Tsai I.J."/>
            <person name="Beasley H."/>
            <person name="Blok V."/>
            <person name="Cock P.J.A."/>
            <person name="Van den Akker S.E."/>
            <person name="Holroyd N."/>
            <person name="Hunt M."/>
            <person name="Mantelin S."/>
            <person name="Naghra H."/>
            <person name="Pain A."/>
            <person name="Palomares-Rius J.E."/>
            <person name="Zarowiecki M."/>
            <person name="Berriman M."/>
            <person name="Jones J.T."/>
            <person name="Urwin P.E."/>
        </authorList>
    </citation>
    <scope>NUCLEOTIDE SEQUENCE [LARGE SCALE GENOMIC DNA]</scope>
    <source>
        <strain evidence="3">Lindley</strain>
    </source>
</reference>
<feature type="compositionally biased region" description="Polar residues" evidence="1">
    <location>
        <begin position="44"/>
        <end position="65"/>
    </location>
</feature>
<organism evidence="3 4">
    <name type="scientific">Globodera pallida</name>
    <name type="common">Potato cyst nematode worm</name>
    <name type="synonym">Heterodera pallida</name>
    <dbReference type="NCBI Taxonomy" id="36090"/>
    <lineage>
        <taxon>Eukaryota</taxon>
        <taxon>Metazoa</taxon>
        <taxon>Ecdysozoa</taxon>
        <taxon>Nematoda</taxon>
        <taxon>Chromadorea</taxon>
        <taxon>Rhabditida</taxon>
        <taxon>Tylenchina</taxon>
        <taxon>Tylenchomorpha</taxon>
        <taxon>Tylenchoidea</taxon>
        <taxon>Heteroderidae</taxon>
        <taxon>Heteroderinae</taxon>
        <taxon>Globodera</taxon>
    </lineage>
</organism>
<reference evidence="4" key="2">
    <citation type="submission" date="2016-06" db="UniProtKB">
        <authorList>
            <consortium name="WormBaseParasite"/>
        </authorList>
    </citation>
    <scope>IDENTIFICATION</scope>
</reference>
<keyword evidence="2" id="KW-0732">Signal</keyword>
<dbReference type="WBParaSite" id="GPLIN_001127400">
    <property type="protein sequence ID" value="GPLIN_001127400"/>
    <property type="gene ID" value="GPLIN_001127400"/>
</dbReference>
<keyword evidence="3" id="KW-1185">Reference proteome</keyword>